<reference evidence="1" key="1">
    <citation type="submission" date="2021-06" db="EMBL/GenBank/DDBJ databases">
        <authorList>
            <person name="Kallberg Y."/>
            <person name="Tangrot J."/>
            <person name="Rosling A."/>
        </authorList>
    </citation>
    <scope>NUCLEOTIDE SEQUENCE</scope>
    <source>
        <strain evidence="1">28 12/20/2015</strain>
    </source>
</reference>
<keyword evidence="2" id="KW-1185">Reference proteome</keyword>
<comment type="caution">
    <text evidence="1">The sequence shown here is derived from an EMBL/GenBank/DDBJ whole genome shotgun (WGS) entry which is preliminary data.</text>
</comment>
<dbReference type="EMBL" id="CAJVPW010000129">
    <property type="protein sequence ID" value="CAG8443976.1"/>
    <property type="molecule type" value="Genomic_DNA"/>
</dbReference>
<accession>A0ACA9JZS3</accession>
<dbReference type="Proteomes" id="UP000789366">
    <property type="component" value="Unassembled WGS sequence"/>
</dbReference>
<evidence type="ECO:0000313" key="2">
    <source>
        <dbReference type="Proteomes" id="UP000789366"/>
    </source>
</evidence>
<proteinExistence type="predicted"/>
<name>A0ACA9JZS3_9GLOM</name>
<organism evidence="1 2">
    <name type="scientific">Cetraspora pellucida</name>
    <dbReference type="NCBI Taxonomy" id="1433469"/>
    <lineage>
        <taxon>Eukaryota</taxon>
        <taxon>Fungi</taxon>
        <taxon>Fungi incertae sedis</taxon>
        <taxon>Mucoromycota</taxon>
        <taxon>Glomeromycotina</taxon>
        <taxon>Glomeromycetes</taxon>
        <taxon>Diversisporales</taxon>
        <taxon>Gigasporaceae</taxon>
        <taxon>Cetraspora</taxon>
    </lineage>
</organism>
<evidence type="ECO:0000313" key="1">
    <source>
        <dbReference type="EMBL" id="CAG8443976.1"/>
    </source>
</evidence>
<protein>
    <submittedName>
        <fullName evidence="1">3299_t:CDS:1</fullName>
    </submittedName>
</protein>
<gene>
    <name evidence="1" type="ORF">SPELUC_LOCUS378</name>
</gene>
<sequence length="397" mass="46004">MPKTEEKKLSKKKQIHDRKKSNPGLRDDEIAAEFNCERSTVSKILKQTKWSEVQETSNTASALRITGPKFPQIEQALGMWIGTVEQQQLTLTGDVIRQKALYFATLLGVSENEFKASEGWLSRFKARAGLRNYRIHGEAESAPIEFLPHFREELKNLLKAYEPQNIFNADECGITSYNQLPVDYYYNEKAWMRQDIFKGVEEPNKIDVLQAIRIVKTAWDAVSIEVIKNCWRHTGILPFQHLVKIFPEMETTVDEDYEVQNVQISEIDTAHREAQEIIDLTGDTNLKQLTQEYLDDNEPIITEEIMDDNRIIELIKNPDKNDDKSEDPVDEEPKITFVEAKQSLNQILKFIRQQSLQPDSFIKENDEDIFRNFLSRTHRAAAKVAKQSTLEHLIIHK</sequence>